<name>A0A9C7PYG9_9RHOD</name>
<keyword evidence="2" id="KW-0479">Metal-binding</keyword>
<proteinExistence type="inferred from homology"/>
<reference evidence="5" key="2">
    <citation type="submission" date="2022-01" db="EMBL/GenBank/DDBJ databases">
        <authorList>
            <person name="Hirooka S."/>
            <person name="Miyagishima S.Y."/>
        </authorList>
    </citation>
    <scope>NUCLEOTIDE SEQUENCE</scope>
    <source>
        <strain evidence="5">NBRC 102759</strain>
    </source>
</reference>
<dbReference type="GO" id="GO:0008033">
    <property type="term" value="P:tRNA processing"/>
    <property type="evidence" value="ECO:0007669"/>
    <property type="project" value="UniProtKB-KW"/>
</dbReference>
<comment type="similarity">
    <text evidence="4">Belongs to the eukaryotic/archaeal RNase P protein component 4 family.</text>
</comment>
<reference evidence="5" key="1">
    <citation type="journal article" date="2022" name="Proc. Natl. Acad. Sci. U.S.A.">
        <title>Life cycle and functional genomics of the unicellular red alga Galdieria for elucidating algal and plant evolution and industrial use.</title>
        <authorList>
            <person name="Hirooka S."/>
            <person name="Itabashi T."/>
            <person name="Ichinose T.M."/>
            <person name="Onuma R."/>
            <person name="Fujiwara T."/>
            <person name="Yamashita S."/>
            <person name="Jong L.W."/>
            <person name="Tomita R."/>
            <person name="Iwane A.H."/>
            <person name="Miyagishima S.Y."/>
        </authorList>
    </citation>
    <scope>NUCLEOTIDE SEQUENCE</scope>
    <source>
        <strain evidence="5">NBRC 102759</strain>
    </source>
</reference>
<dbReference type="EMBL" id="BQMJ01000031">
    <property type="protein sequence ID" value="GJQ12211.1"/>
    <property type="molecule type" value="Genomic_DNA"/>
</dbReference>
<dbReference type="GO" id="GO:0005655">
    <property type="term" value="C:nucleolar ribonuclease P complex"/>
    <property type="evidence" value="ECO:0007669"/>
    <property type="project" value="TreeGrafter"/>
</dbReference>
<dbReference type="GO" id="GO:0046872">
    <property type="term" value="F:metal ion binding"/>
    <property type="evidence" value="ECO:0007669"/>
    <property type="project" value="UniProtKB-KW"/>
</dbReference>
<gene>
    <name evidence="5" type="ORF">GpartN1_g4002.t1</name>
</gene>
<dbReference type="OrthoDB" id="2017at2759"/>
<organism evidence="5 6">
    <name type="scientific">Galdieria partita</name>
    <dbReference type="NCBI Taxonomy" id="83374"/>
    <lineage>
        <taxon>Eukaryota</taxon>
        <taxon>Rhodophyta</taxon>
        <taxon>Bangiophyceae</taxon>
        <taxon>Galdieriales</taxon>
        <taxon>Galdieriaceae</taxon>
        <taxon>Galdieria</taxon>
    </lineage>
</organism>
<dbReference type="AlphaFoldDB" id="A0A9C7PYG9"/>
<evidence type="ECO:0000313" key="5">
    <source>
        <dbReference type="EMBL" id="GJQ12211.1"/>
    </source>
</evidence>
<evidence type="ECO:0000256" key="1">
    <source>
        <dbReference type="ARBA" id="ARBA00022694"/>
    </source>
</evidence>
<dbReference type="Gene3D" id="6.20.50.20">
    <property type="match status" value="1"/>
</dbReference>
<dbReference type="InterPro" id="IPR007175">
    <property type="entry name" value="Rpr2/Snm1/Rpp21"/>
</dbReference>
<evidence type="ECO:0000256" key="3">
    <source>
        <dbReference type="ARBA" id="ARBA00022833"/>
    </source>
</evidence>
<dbReference type="PANTHER" id="PTHR14742:SF0">
    <property type="entry name" value="RIBONUCLEASE P PROTEIN SUBUNIT P21"/>
    <property type="match status" value="1"/>
</dbReference>
<keyword evidence="3" id="KW-0862">Zinc</keyword>
<dbReference type="Pfam" id="PF04032">
    <property type="entry name" value="Rpr2"/>
    <property type="match status" value="1"/>
</dbReference>
<evidence type="ECO:0000256" key="4">
    <source>
        <dbReference type="ARBA" id="ARBA00038402"/>
    </source>
</evidence>
<dbReference type="PANTHER" id="PTHR14742">
    <property type="entry name" value="RIBONUCLEASE P SUBUNIT P21"/>
    <property type="match status" value="1"/>
</dbReference>
<evidence type="ECO:0000313" key="6">
    <source>
        <dbReference type="Proteomes" id="UP001061958"/>
    </source>
</evidence>
<accession>A0A9C7PYG9</accession>
<sequence>MTKKKATKKAITVREEIAQSRLEYLWNVSLSYGTTFPGISRYYVSIMWEMGKRLNYRLDSQTVKRYFCKKCCTIWIPGKTVQIRQTRHKKRKRVIYTCLYCEHCKRYKSCKPIKSS</sequence>
<comment type="caution">
    <text evidence="5">The sequence shown here is derived from an EMBL/GenBank/DDBJ whole genome shotgun (WGS) entry which is preliminary data.</text>
</comment>
<evidence type="ECO:0000256" key="2">
    <source>
        <dbReference type="ARBA" id="ARBA00022723"/>
    </source>
</evidence>
<keyword evidence="1" id="KW-0819">tRNA processing</keyword>
<protein>
    <submittedName>
        <fullName evidence="5">Uncharacterized protein</fullName>
    </submittedName>
</protein>
<keyword evidence="6" id="KW-1185">Reference proteome</keyword>
<dbReference type="Proteomes" id="UP001061958">
    <property type="component" value="Unassembled WGS sequence"/>
</dbReference>